<accession>A0A163DS08</accession>
<gene>
    <name evidence="2" type="ORF">PHYBLDRAFT_146382</name>
</gene>
<protein>
    <submittedName>
        <fullName evidence="2">Uncharacterized protein</fullName>
    </submittedName>
</protein>
<reference evidence="3" key="1">
    <citation type="submission" date="2015-06" db="EMBL/GenBank/DDBJ databases">
        <title>Expansion of signal transduction pathways in fungi by whole-genome duplication.</title>
        <authorList>
            <consortium name="DOE Joint Genome Institute"/>
            <person name="Corrochano L.M."/>
            <person name="Kuo A."/>
            <person name="Marcet-Houben M."/>
            <person name="Polaino S."/>
            <person name="Salamov A."/>
            <person name="Villalobos J.M."/>
            <person name="Alvarez M.I."/>
            <person name="Avalos J."/>
            <person name="Benito E.P."/>
            <person name="Benoit I."/>
            <person name="Burger G."/>
            <person name="Camino L.P."/>
            <person name="Canovas D."/>
            <person name="Cerda-Olmedo E."/>
            <person name="Cheng J.-F."/>
            <person name="Dominguez A."/>
            <person name="Elias M."/>
            <person name="Eslava A.P."/>
            <person name="Glaser F."/>
            <person name="Grimwood J."/>
            <person name="Gutierrez G."/>
            <person name="Heitman J."/>
            <person name="Henrissat B."/>
            <person name="Iturriaga E.A."/>
            <person name="Lang B.F."/>
            <person name="Lavin J.L."/>
            <person name="Lee S."/>
            <person name="Li W."/>
            <person name="Lindquist E."/>
            <person name="Lopez-Garcia S."/>
            <person name="Luque E.M."/>
            <person name="Marcos A.T."/>
            <person name="Martin J."/>
            <person name="McCluskey K."/>
            <person name="Medina H.R."/>
            <person name="Miralles-Duran A."/>
            <person name="Miyazaki A."/>
            <person name="Munoz-Torres E."/>
            <person name="Oguiza J.A."/>
            <person name="Ohm R."/>
            <person name="Olmedo M."/>
            <person name="Orejas M."/>
            <person name="Ortiz-Castellanos L."/>
            <person name="Pisabarro A.G."/>
            <person name="Rodriguez-Romero J."/>
            <person name="Ruiz-Herrera J."/>
            <person name="Ruiz-Vazquez R."/>
            <person name="Sanz C."/>
            <person name="Schackwitz W."/>
            <person name="Schmutz J."/>
            <person name="Shahriari M."/>
            <person name="Shelest E."/>
            <person name="Silva-Franco F."/>
            <person name="Soanes D."/>
            <person name="Syed K."/>
            <person name="Tagua V.G."/>
            <person name="Talbot N.J."/>
            <person name="Thon M."/>
            <person name="De vries R.P."/>
            <person name="Wiebenga A."/>
            <person name="Yadav J.S."/>
            <person name="Braun E.L."/>
            <person name="Baker S."/>
            <person name="Garre V."/>
            <person name="Horwitz B."/>
            <person name="Torres-Martinez S."/>
            <person name="Idnurm A."/>
            <person name="Herrera-Estrella A."/>
            <person name="Gabaldon T."/>
            <person name="Grigoriev I.V."/>
        </authorList>
    </citation>
    <scope>NUCLEOTIDE SEQUENCE [LARGE SCALE GENOMIC DNA]</scope>
    <source>
        <strain evidence="3">NRRL 1555(-)</strain>
    </source>
</reference>
<dbReference type="GeneID" id="28992541"/>
<keyword evidence="3" id="KW-1185">Reference proteome</keyword>
<feature type="region of interest" description="Disordered" evidence="1">
    <location>
        <begin position="1"/>
        <end position="60"/>
    </location>
</feature>
<evidence type="ECO:0000313" key="2">
    <source>
        <dbReference type="EMBL" id="OAD73070.1"/>
    </source>
</evidence>
<feature type="compositionally biased region" description="Polar residues" evidence="1">
    <location>
        <begin position="34"/>
        <end position="49"/>
    </location>
</feature>
<feature type="compositionally biased region" description="Basic and acidic residues" evidence="1">
    <location>
        <begin position="23"/>
        <end position="32"/>
    </location>
</feature>
<dbReference type="VEuPathDB" id="FungiDB:PHYBLDRAFT_146382"/>
<dbReference type="EMBL" id="KV440982">
    <property type="protein sequence ID" value="OAD73070.1"/>
    <property type="molecule type" value="Genomic_DNA"/>
</dbReference>
<dbReference type="AlphaFoldDB" id="A0A163DS08"/>
<dbReference type="RefSeq" id="XP_018291110.1">
    <property type="nucleotide sequence ID" value="XM_018431635.1"/>
</dbReference>
<feature type="compositionally biased region" description="Basic residues" evidence="1">
    <location>
        <begin position="50"/>
        <end position="60"/>
    </location>
</feature>
<organism evidence="2 3">
    <name type="scientific">Phycomyces blakesleeanus (strain ATCC 8743b / DSM 1359 / FGSC 10004 / NBRC 33097 / NRRL 1555)</name>
    <dbReference type="NCBI Taxonomy" id="763407"/>
    <lineage>
        <taxon>Eukaryota</taxon>
        <taxon>Fungi</taxon>
        <taxon>Fungi incertae sedis</taxon>
        <taxon>Mucoromycota</taxon>
        <taxon>Mucoromycotina</taxon>
        <taxon>Mucoromycetes</taxon>
        <taxon>Mucorales</taxon>
        <taxon>Phycomycetaceae</taxon>
        <taxon>Phycomyces</taxon>
    </lineage>
</organism>
<sequence length="60" mass="6477">MFLVGASGARFPKTPGGPLLSLETRHSVDVNVHESGTTRHSSPPDQTTKGIHRPVSRTRD</sequence>
<evidence type="ECO:0000313" key="3">
    <source>
        <dbReference type="Proteomes" id="UP000077315"/>
    </source>
</evidence>
<dbReference type="Proteomes" id="UP000077315">
    <property type="component" value="Unassembled WGS sequence"/>
</dbReference>
<dbReference type="InParanoid" id="A0A163DS08"/>
<proteinExistence type="predicted"/>
<name>A0A163DS08_PHYB8</name>
<evidence type="ECO:0000256" key="1">
    <source>
        <dbReference type="SAM" id="MobiDB-lite"/>
    </source>
</evidence>